<reference evidence="3" key="1">
    <citation type="submission" date="2016-10" db="EMBL/GenBank/DDBJ databases">
        <authorList>
            <person name="Varghese N."/>
            <person name="Submissions S."/>
        </authorList>
    </citation>
    <scope>NUCLEOTIDE SEQUENCE [LARGE SCALE GENOMIC DNA]</scope>
    <source>
        <strain evidence="3">XJ109</strain>
    </source>
</reference>
<dbReference type="STRING" id="684065.SAMN05421738_101313"/>
<dbReference type="OrthoDB" id="1274898at2"/>
<protein>
    <submittedName>
        <fullName evidence="2">Uncharacterized protein</fullName>
    </submittedName>
</protein>
<keyword evidence="1" id="KW-0732">Signal</keyword>
<dbReference type="RefSeq" id="WP_092905854.1">
    <property type="nucleotide sequence ID" value="NZ_FOUZ01000001.1"/>
</dbReference>
<dbReference type="Proteomes" id="UP000199149">
    <property type="component" value="Unassembled WGS sequence"/>
</dbReference>
<accession>A0A1I4SQC0</accession>
<evidence type="ECO:0000313" key="2">
    <source>
        <dbReference type="EMBL" id="SFM66676.1"/>
    </source>
</evidence>
<dbReference type="AlphaFoldDB" id="A0A1I4SQC0"/>
<evidence type="ECO:0000256" key="1">
    <source>
        <dbReference type="SAM" id="SignalP"/>
    </source>
</evidence>
<keyword evidence="3" id="KW-1185">Reference proteome</keyword>
<evidence type="ECO:0000313" key="3">
    <source>
        <dbReference type="Proteomes" id="UP000199149"/>
    </source>
</evidence>
<organism evidence="2 3">
    <name type="scientific">Algoriella xinjiangensis</name>
    <dbReference type="NCBI Taxonomy" id="684065"/>
    <lineage>
        <taxon>Bacteria</taxon>
        <taxon>Pseudomonadati</taxon>
        <taxon>Bacteroidota</taxon>
        <taxon>Flavobacteriia</taxon>
        <taxon>Flavobacteriales</taxon>
        <taxon>Weeksellaceae</taxon>
        <taxon>Algoriella</taxon>
    </lineage>
</organism>
<feature type="chain" id="PRO_5011779360" evidence="1">
    <location>
        <begin position="19"/>
        <end position="176"/>
    </location>
</feature>
<dbReference type="EMBL" id="FOUZ01000001">
    <property type="protein sequence ID" value="SFM66676.1"/>
    <property type="molecule type" value="Genomic_DNA"/>
</dbReference>
<proteinExistence type="predicted"/>
<gene>
    <name evidence="2" type="ORF">SAMN05421738_101313</name>
</gene>
<sequence length="176" mass="19937">MQKFLFLLFIIFSIKAIAQIPIDNAISGQKQNMFFSYYNENVILTNENYDTEFSGVIQFLTNDGGVRIIPKNNFKIIIKPITHNNNNLLDGDTTVLGSRKDNTSSGQKSINNITIFPVPTTHFLNITSNHGICNYQIHDINGNVKSQKNIPCVENLKIDVDMQTKIGVLVKLHFYN</sequence>
<name>A0A1I4SQC0_9FLAO</name>
<feature type="signal peptide" evidence="1">
    <location>
        <begin position="1"/>
        <end position="18"/>
    </location>
</feature>